<dbReference type="InterPro" id="IPR025989">
    <property type="entry name" value="Virulence_F_dom"/>
</dbReference>
<organism evidence="2 3">
    <name type="scientific">Roseibium aggregatum (strain ATCC 25650 / DSM 13394 / JCM 20685 / NBRC 16684 / NCIMB 2208 / IAM 12614 / B1)</name>
    <name type="common">Stappia aggregata</name>
    <dbReference type="NCBI Taxonomy" id="384765"/>
    <lineage>
        <taxon>Bacteria</taxon>
        <taxon>Pseudomonadati</taxon>
        <taxon>Pseudomonadota</taxon>
        <taxon>Alphaproteobacteria</taxon>
        <taxon>Hyphomicrobiales</taxon>
        <taxon>Stappiaceae</taxon>
        <taxon>Roseibium</taxon>
    </lineage>
</organism>
<gene>
    <name evidence="2" type="ORF">SIAM614_10713</name>
</gene>
<dbReference type="AlphaFoldDB" id="A0NMK0"/>
<feature type="domain" description="Virulence factor" evidence="1">
    <location>
        <begin position="31"/>
        <end position="115"/>
    </location>
</feature>
<accession>A0NMK0</accession>
<dbReference type="eggNOG" id="ENOG5032RYT">
    <property type="taxonomic scope" value="Bacteria"/>
</dbReference>
<evidence type="ECO:0000259" key="1">
    <source>
        <dbReference type="Pfam" id="PF13769"/>
    </source>
</evidence>
<reference evidence="2 3" key="1">
    <citation type="submission" date="2006-05" db="EMBL/GenBank/DDBJ databases">
        <authorList>
            <person name="King G."/>
            <person name="Ferriera S."/>
            <person name="Johnson J."/>
            <person name="Kravitz S."/>
            <person name="Beeson K."/>
            <person name="Sutton G."/>
            <person name="Rogers Y.-H."/>
            <person name="Friedman R."/>
            <person name="Frazier M."/>
            <person name="Venter J.C."/>
        </authorList>
    </citation>
    <scope>NUCLEOTIDE SEQUENCE [LARGE SCALE GENOMIC DNA]</scope>
    <source>
        <strain evidence="3">ATCC 25650 / DSM 13394 / JCM 20685 / NBRC 16684 / NCIMB 2208 / IAM 12614 / B1</strain>
    </source>
</reference>
<evidence type="ECO:0000313" key="3">
    <source>
        <dbReference type="Proteomes" id="UP000004848"/>
    </source>
</evidence>
<protein>
    <recommendedName>
        <fullName evidence="1">Virulence factor domain-containing protein</fullName>
    </recommendedName>
</protein>
<dbReference type="Proteomes" id="UP000004848">
    <property type="component" value="Unassembled WGS sequence"/>
</dbReference>
<evidence type="ECO:0000313" key="2">
    <source>
        <dbReference type="EMBL" id="EAV46295.1"/>
    </source>
</evidence>
<sequence length="124" mass="13731">MMPVSGVLGQQASGNYVSQEEVPRMAQKIIVYWRDIPAQILVKQGRKSARRELPAMFMEAIDACAMRIGAKDSDAYMAEWRRTDPVSVSDDLETEADAALTDLVSAYPKERLKTLLANGGSEHD</sequence>
<dbReference type="Pfam" id="PF13769">
    <property type="entry name" value="Virulence_fact"/>
    <property type="match status" value="1"/>
</dbReference>
<comment type="caution">
    <text evidence="2">The sequence shown here is derived from an EMBL/GenBank/DDBJ whole genome shotgun (WGS) entry which is preliminary data.</text>
</comment>
<dbReference type="EMBL" id="AAUW01000001">
    <property type="protein sequence ID" value="EAV46295.1"/>
    <property type="molecule type" value="Genomic_DNA"/>
</dbReference>
<proteinExistence type="predicted"/>
<name>A0NMK0_ROSAI</name>